<name>A0A3M2ZSV2_PSEYM</name>
<gene>
    <name evidence="1" type="ORF">APX70_03258</name>
</gene>
<protein>
    <submittedName>
        <fullName evidence="1">Uncharacterized protein</fullName>
    </submittedName>
</protein>
<reference evidence="1 2" key="1">
    <citation type="submission" date="2018-08" db="EMBL/GenBank/DDBJ databases">
        <title>Recombination of ecologically and evolutionarily significant loci maintains genetic cohesion in the Pseudomonas syringae species complex.</title>
        <authorList>
            <person name="Dillon M."/>
            <person name="Thakur S."/>
            <person name="Almeida R.N.D."/>
            <person name="Weir B.S."/>
            <person name="Guttman D.S."/>
        </authorList>
    </citation>
    <scope>NUCLEOTIDE SEQUENCE [LARGE SCALE GENOMIC DNA]</scope>
    <source>
        <strain evidence="1 2">88_10</strain>
    </source>
</reference>
<accession>A0A3M2ZSV2</accession>
<dbReference type="Proteomes" id="UP000282378">
    <property type="component" value="Unassembled WGS sequence"/>
</dbReference>
<dbReference type="AlphaFoldDB" id="A0A3M2ZSV2"/>
<proteinExistence type="predicted"/>
<evidence type="ECO:0000313" key="1">
    <source>
        <dbReference type="EMBL" id="RML91316.1"/>
    </source>
</evidence>
<evidence type="ECO:0000313" key="2">
    <source>
        <dbReference type="Proteomes" id="UP000282378"/>
    </source>
</evidence>
<sequence length="44" mass="4819">MKEAVRKMCDAPDAIDESESGLPAINYVKHRKSHVPSSSAKTHP</sequence>
<dbReference type="EMBL" id="RBNL01001293">
    <property type="protein sequence ID" value="RML91316.1"/>
    <property type="molecule type" value="Genomic_DNA"/>
</dbReference>
<comment type="caution">
    <text evidence="1">The sequence shown here is derived from an EMBL/GenBank/DDBJ whole genome shotgun (WGS) entry which is preliminary data.</text>
</comment>
<organism evidence="1 2">
    <name type="scientific">Pseudomonas syringae pv. maculicola</name>
    <dbReference type="NCBI Taxonomy" id="59511"/>
    <lineage>
        <taxon>Bacteria</taxon>
        <taxon>Pseudomonadati</taxon>
        <taxon>Pseudomonadota</taxon>
        <taxon>Gammaproteobacteria</taxon>
        <taxon>Pseudomonadales</taxon>
        <taxon>Pseudomonadaceae</taxon>
        <taxon>Pseudomonas</taxon>
    </lineage>
</organism>